<dbReference type="KEGG" id="ndi:NDAI_0A07610"/>
<keyword evidence="1" id="KW-0732">Signal</keyword>
<organism evidence="2 3">
    <name type="scientific">Naumovozyma dairenensis (strain ATCC 10597 / BCRC 20456 / CBS 421 / NBRC 0211 / NRRL Y-12639)</name>
    <name type="common">Saccharomyces dairenensis</name>
    <dbReference type="NCBI Taxonomy" id="1071378"/>
    <lineage>
        <taxon>Eukaryota</taxon>
        <taxon>Fungi</taxon>
        <taxon>Dikarya</taxon>
        <taxon>Ascomycota</taxon>
        <taxon>Saccharomycotina</taxon>
        <taxon>Saccharomycetes</taxon>
        <taxon>Saccharomycetales</taxon>
        <taxon>Saccharomycetaceae</taxon>
        <taxon>Naumovozyma</taxon>
    </lineage>
</organism>
<evidence type="ECO:0000313" key="3">
    <source>
        <dbReference type="Proteomes" id="UP000000689"/>
    </source>
</evidence>
<proteinExistence type="predicted"/>
<dbReference type="Pfam" id="PF21203">
    <property type="entry name" value="ECM10"/>
    <property type="match status" value="1"/>
</dbReference>
<feature type="chain" id="PRO_5012090535" description="ER membrane protein complex subunit 7 beta-sandwich domain-containing protein" evidence="1">
    <location>
        <begin position="16"/>
        <end position="195"/>
    </location>
</feature>
<dbReference type="OrthoDB" id="1894652at2759"/>
<dbReference type="GeneID" id="11493913"/>
<feature type="signal peptide" evidence="1">
    <location>
        <begin position="1"/>
        <end position="15"/>
    </location>
</feature>
<dbReference type="HOGENOM" id="CLU_117308_0_0_1"/>
<dbReference type="GO" id="GO:0032977">
    <property type="term" value="F:membrane insertase activity"/>
    <property type="evidence" value="ECO:0007669"/>
    <property type="project" value="EnsemblFungi"/>
</dbReference>
<dbReference type="Proteomes" id="UP000000689">
    <property type="component" value="Chromosome 1"/>
</dbReference>
<reference evidence="2 3" key="1">
    <citation type="journal article" date="2011" name="Proc. Natl. Acad. Sci. U.S.A.">
        <title>Evolutionary erosion of yeast sex chromosomes by mating-type switching accidents.</title>
        <authorList>
            <person name="Gordon J.L."/>
            <person name="Armisen D."/>
            <person name="Proux-Wera E."/>
            <person name="Oheigeartaigh S.S."/>
            <person name="Byrne K.P."/>
            <person name="Wolfe K.H."/>
        </authorList>
    </citation>
    <scope>NUCLEOTIDE SEQUENCE [LARGE SCALE GENOMIC DNA]</scope>
    <source>
        <strain evidence="3">ATCC 10597 / BCRC 20456 / CBS 421 / NBRC 0211 / NRRL Y-12639</strain>
    </source>
</reference>
<dbReference type="GO" id="GO:0072546">
    <property type="term" value="C:EMC complex"/>
    <property type="evidence" value="ECO:0007669"/>
    <property type="project" value="EnsemblFungi"/>
</dbReference>
<dbReference type="eggNOG" id="ENOG502S1Z2">
    <property type="taxonomic scope" value="Eukaryota"/>
</dbReference>
<evidence type="ECO:0000256" key="1">
    <source>
        <dbReference type="SAM" id="SignalP"/>
    </source>
</evidence>
<keyword evidence="3" id="KW-1185">Reference proteome</keyword>
<evidence type="ECO:0008006" key="4">
    <source>
        <dbReference type="Google" id="ProtNLM"/>
    </source>
</evidence>
<dbReference type="AlphaFoldDB" id="G0W527"/>
<name>G0W527_NAUDC</name>
<sequence length="195" mass="21693">MRTSLFLLFLPFTLCEKVTLSARNVTGANQPEYPLGLIELDISDNNATTIIQGDFSNIPTGPYCIGATFEESGKNIPCFSYLQLENPFHYDLIIDLQGEEISKLSLLHNIEKDGINAIIREPINGPVAPAIKLKKITKTYADKKANKQSGSEQFAEEDEEPVEGSWIQNNWKMLLVGLLVYNLVANRSTGGEKEE</sequence>
<dbReference type="GO" id="GO:0045050">
    <property type="term" value="P:protein insertion into ER membrane by stop-transfer membrane-anchor sequence"/>
    <property type="evidence" value="ECO:0007669"/>
    <property type="project" value="EnsemblFungi"/>
</dbReference>
<evidence type="ECO:0000313" key="2">
    <source>
        <dbReference type="EMBL" id="CCD22915.1"/>
    </source>
</evidence>
<dbReference type="RefSeq" id="XP_003668158.1">
    <property type="nucleotide sequence ID" value="XM_003668110.1"/>
</dbReference>
<dbReference type="EMBL" id="HE580267">
    <property type="protein sequence ID" value="CCD22915.1"/>
    <property type="molecule type" value="Genomic_DNA"/>
</dbReference>
<accession>G0W527</accession>
<dbReference type="STRING" id="1071378.G0W527"/>
<dbReference type="OMA" id="SFIQKNW"/>
<gene>
    <name evidence="2" type="primary">NDAI0A07610</name>
    <name evidence="2" type="ordered locus">NDAI_0A07610</name>
</gene>
<protein>
    <recommendedName>
        <fullName evidence="4">ER membrane protein complex subunit 7 beta-sandwich domain-containing protein</fullName>
    </recommendedName>
</protein>